<protein>
    <submittedName>
        <fullName evidence="1">Uncharacterized protein</fullName>
    </submittedName>
</protein>
<accession>A0A5R9H0H7</accession>
<organism evidence="1 2">
    <name type="scientific">Aliarcobacter thereius</name>
    <dbReference type="NCBI Taxonomy" id="544718"/>
    <lineage>
        <taxon>Bacteria</taxon>
        <taxon>Pseudomonadati</taxon>
        <taxon>Campylobacterota</taxon>
        <taxon>Epsilonproteobacteria</taxon>
        <taxon>Campylobacterales</taxon>
        <taxon>Arcobacteraceae</taxon>
        <taxon>Aliarcobacter</taxon>
    </lineage>
</organism>
<gene>
    <name evidence="1" type="ORF">FE246_06870</name>
</gene>
<dbReference type="AlphaFoldDB" id="A0A5R9H0H7"/>
<comment type="caution">
    <text evidence="1">The sequence shown here is derived from an EMBL/GenBank/DDBJ whole genome shotgun (WGS) entry which is preliminary data.</text>
</comment>
<dbReference type="EMBL" id="VBUF01000003">
    <property type="protein sequence ID" value="TLS72143.1"/>
    <property type="molecule type" value="Genomic_DNA"/>
</dbReference>
<dbReference type="Proteomes" id="UP000308001">
    <property type="component" value="Unassembled WGS sequence"/>
</dbReference>
<sequence length="80" mass="9499">MIAMNTKINKALENILDGEDFIKLANKRFNKEEMSSIIIELPVELKNNFEKVCNYHNLSTREILITFIEVTFFKYKKELK</sequence>
<name>A0A5R9H0H7_9BACT</name>
<evidence type="ECO:0000313" key="1">
    <source>
        <dbReference type="EMBL" id="TLS72143.1"/>
    </source>
</evidence>
<evidence type="ECO:0000313" key="2">
    <source>
        <dbReference type="Proteomes" id="UP000308001"/>
    </source>
</evidence>
<dbReference type="RefSeq" id="WP_138142917.1">
    <property type="nucleotide sequence ID" value="NZ_VBUF01000003.1"/>
</dbReference>
<proteinExistence type="predicted"/>
<reference evidence="1 2" key="1">
    <citation type="submission" date="2019-05" db="EMBL/GenBank/DDBJ databases">
        <title>Arcobacter cibarius and Arcobacter thereius providing challenges in identification an antibiotic susceptibility and Quinolone resistance.</title>
        <authorList>
            <person name="Busch A."/>
            <person name="Hanel I."/>
            <person name="Hotzel H."/>
            <person name="Tomaso H."/>
        </authorList>
    </citation>
    <scope>NUCLEOTIDE SEQUENCE [LARGE SCALE GENOMIC DNA]</scope>
    <source>
        <strain evidence="1 2">17CS1191_2</strain>
    </source>
</reference>